<evidence type="ECO:0000256" key="4">
    <source>
        <dbReference type="ARBA" id="ARBA00023004"/>
    </source>
</evidence>
<evidence type="ECO:0000256" key="5">
    <source>
        <dbReference type="PIRSR" id="PIRSR604294-1"/>
    </source>
</evidence>
<evidence type="ECO:0000313" key="6">
    <source>
        <dbReference type="EMBL" id="OCL14265.1"/>
    </source>
</evidence>
<reference evidence="6 7" key="1">
    <citation type="journal article" date="2016" name="Nat. Commun.">
        <title>Ectomycorrhizal ecology is imprinted in the genome of the dominant symbiotic fungus Cenococcum geophilum.</title>
        <authorList>
            <consortium name="DOE Joint Genome Institute"/>
            <person name="Peter M."/>
            <person name="Kohler A."/>
            <person name="Ohm R.A."/>
            <person name="Kuo A."/>
            <person name="Krutzmann J."/>
            <person name="Morin E."/>
            <person name="Arend M."/>
            <person name="Barry K.W."/>
            <person name="Binder M."/>
            <person name="Choi C."/>
            <person name="Clum A."/>
            <person name="Copeland A."/>
            <person name="Grisel N."/>
            <person name="Haridas S."/>
            <person name="Kipfer T."/>
            <person name="LaButti K."/>
            <person name="Lindquist E."/>
            <person name="Lipzen A."/>
            <person name="Maire R."/>
            <person name="Meier B."/>
            <person name="Mihaltcheva S."/>
            <person name="Molinier V."/>
            <person name="Murat C."/>
            <person name="Poggeler S."/>
            <person name="Quandt C.A."/>
            <person name="Sperisen C."/>
            <person name="Tritt A."/>
            <person name="Tisserant E."/>
            <person name="Crous P.W."/>
            <person name="Henrissat B."/>
            <person name="Nehls U."/>
            <person name="Egli S."/>
            <person name="Spatafora J.W."/>
            <person name="Grigoriev I.V."/>
            <person name="Martin F.M."/>
        </authorList>
    </citation>
    <scope>NUCLEOTIDE SEQUENCE [LARGE SCALE GENOMIC DNA]</scope>
    <source>
        <strain evidence="6 7">CBS 207.34</strain>
    </source>
</reference>
<dbReference type="AlphaFoldDB" id="A0A8E2FCD9"/>
<dbReference type="PANTHER" id="PTHR10543:SF89">
    <property type="entry name" value="CAROTENOID 9,10(9',10')-CLEAVAGE DIOXYGENASE 1"/>
    <property type="match status" value="1"/>
</dbReference>
<name>A0A8E2FCD9_9PEZI</name>
<dbReference type="GO" id="GO:0046872">
    <property type="term" value="F:metal ion binding"/>
    <property type="evidence" value="ECO:0007669"/>
    <property type="project" value="UniProtKB-KW"/>
</dbReference>
<comment type="cofactor">
    <cofactor evidence="5">
        <name>Fe(2+)</name>
        <dbReference type="ChEBI" id="CHEBI:29033"/>
    </cofactor>
    <text evidence="5">Binds 1 Fe(2+) ion per subunit.</text>
</comment>
<keyword evidence="3" id="KW-0560">Oxidoreductase</keyword>
<comment type="similarity">
    <text evidence="1">Belongs to the carotenoid oxygenase family.</text>
</comment>
<dbReference type="InterPro" id="IPR004294">
    <property type="entry name" value="Carotenoid_Oase"/>
</dbReference>
<feature type="binding site" evidence="5">
    <location>
        <position position="288"/>
    </location>
    <ligand>
        <name>Fe cation</name>
        <dbReference type="ChEBI" id="CHEBI:24875"/>
        <note>catalytic</note>
    </ligand>
</feature>
<dbReference type="EMBL" id="KV748594">
    <property type="protein sequence ID" value="OCL14265.1"/>
    <property type="molecule type" value="Genomic_DNA"/>
</dbReference>
<dbReference type="GO" id="GO:0010436">
    <property type="term" value="F:carotenoid dioxygenase activity"/>
    <property type="evidence" value="ECO:0007669"/>
    <property type="project" value="TreeGrafter"/>
</dbReference>
<keyword evidence="2 5" id="KW-0479">Metal-binding</keyword>
<gene>
    <name evidence="6" type="ORF">AOQ84DRAFT_394566</name>
</gene>
<feature type="binding site" evidence="5">
    <location>
        <position position="230"/>
    </location>
    <ligand>
        <name>Fe cation</name>
        <dbReference type="ChEBI" id="CHEBI:24875"/>
        <note>catalytic</note>
    </ligand>
</feature>
<dbReference type="PANTHER" id="PTHR10543">
    <property type="entry name" value="BETA-CAROTENE DIOXYGENASE"/>
    <property type="match status" value="1"/>
</dbReference>
<organism evidence="6 7">
    <name type="scientific">Glonium stellatum</name>
    <dbReference type="NCBI Taxonomy" id="574774"/>
    <lineage>
        <taxon>Eukaryota</taxon>
        <taxon>Fungi</taxon>
        <taxon>Dikarya</taxon>
        <taxon>Ascomycota</taxon>
        <taxon>Pezizomycotina</taxon>
        <taxon>Dothideomycetes</taxon>
        <taxon>Pleosporomycetidae</taxon>
        <taxon>Gloniales</taxon>
        <taxon>Gloniaceae</taxon>
        <taxon>Glonium</taxon>
    </lineage>
</organism>
<sequence>MSLHGRKGKRRDKHPYLSGNFAPVQKAYSATPCSYTGVIPDELLGGQYIRNGGNPVSNEDLGRDAHWFDGDGMLAGVVFTRPGADGGTVQPNFINQYILTDVYLSSLENPCLRTPILPSISTLVNPVSTLIEITLRIFRTILLVLLSHLPGSAYAIKRISVSNTGIIYHDGRALATCESGPPMRIQLPELDTVGWYNGNNAEGEAEIKHKESGFGGTGVMSFMKEWTTGHPKIDPESQEMLLFHSNFLPPYVHYSVIPPSHQHSSEKPILSKILNFPIPSVSGAKMMHDFGVSKGYTIIMDLPLSLDPFNLIKNKPVVSYDPSKPSRFGVFPRRDPSRIRWFETSACCIFHTANAWDAEDSQGNVDAVNLLACRLTSDSLVLSAGNVKAPPRIVQNIKDKRDPILFFSRYDYDKTASGDGMTYQGTLDPSYLDLEKLPSAENFPVLDVPQVNNQNILVPEAEEDQCRLYYYCFSLSSPATTITAQYALSAVPFEFPTINPACEMSSAHYVYGCSTSTASFGVALGRAVKIDALVKMNVHKLMQRSQGNPPKSIIGCVDQRNVDEIMMSSDPNDPIKCFKMPEGWYAQEARFVQRSNATCSHPSGPSAGDSEDDGFLLFYAFDESQLDKDGNCPETAISELWILEAKNFTDVLARVQLPQRVPYGLHGNWFSEGMIKNQRAVRNFRKAPEEKCQNQGVWSWIKRNMVKVLD</sequence>
<feature type="binding site" evidence="5">
    <location>
        <position position="666"/>
    </location>
    <ligand>
        <name>Fe cation</name>
        <dbReference type="ChEBI" id="CHEBI:24875"/>
        <note>catalytic</note>
    </ligand>
</feature>
<evidence type="ECO:0000313" key="7">
    <source>
        <dbReference type="Proteomes" id="UP000250140"/>
    </source>
</evidence>
<feature type="binding site" evidence="5">
    <location>
        <position position="351"/>
    </location>
    <ligand>
        <name>Fe cation</name>
        <dbReference type="ChEBI" id="CHEBI:24875"/>
        <note>catalytic</note>
    </ligand>
</feature>
<evidence type="ECO:0000256" key="1">
    <source>
        <dbReference type="ARBA" id="ARBA00006787"/>
    </source>
</evidence>
<accession>A0A8E2FCD9</accession>
<evidence type="ECO:0000256" key="2">
    <source>
        <dbReference type="ARBA" id="ARBA00022723"/>
    </source>
</evidence>
<dbReference type="Pfam" id="PF03055">
    <property type="entry name" value="RPE65"/>
    <property type="match status" value="1"/>
</dbReference>
<protein>
    <submittedName>
        <fullName evidence="6">Carotenoid oxygenase</fullName>
    </submittedName>
</protein>
<evidence type="ECO:0000256" key="3">
    <source>
        <dbReference type="ARBA" id="ARBA00023002"/>
    </source>
</evidence>
<dbReference type="GO" id="GO:0016121">
    <property type="term" value="P:carotene catabolic process"/>
    <property type="evidence" value="ECO:0007669"/>
    <property type="project" value="TreeGrafter"/>
</dbReference>
<proteinExistence type="inferred from homology"/>
<keyword evidence="7" id="KW-1185">Reference proteome</keyword>
<keyword evidence="4 5" id="KW-0408">Iron</keyword>
<dbReference type="Proteomes" id="UP000250140">
    <property type="component" value="Unassembled WGS sequence"/>
</dbReference>
<dbReference type="OrthoDB" id="1069523at2759"/>